<dbReference type="InterPro" id="IPR025785">
    <property type="entry name" value="SETD3"/>
</dbReference>
<dbReference type="AlphaFoldDB" id="A0A8J4TEH2"/>
<evidence type="ECO:0000256" key="3">
    <source>
        <dbReference type="ARBA" id="ARBA00022691"/>
    </source>
</evidence>
<dbReference type="CDD" id="cd19176">
    <property type="entry name" value="SET_SETD3"/>
    <property type="match status" value="1"/>
</dbReference>
<dbReference type="PROSITE" id="PS51565">
    <property type="entry name" value="SAM_MT85_SETD3"/>
    <property type="match status" value="1"/>
</dbReference>
<comment type="catalytic activity">
    <reaction evidence="4">
        <text>L-histidyl-[protein] + S-adenosyl-L-methionine = N(tele)-methyl-L-histidyl-[protein] + S-adenosyl-L-homocysteine + H(+)</text>
        <dbReference type="Rhea" id="RHEA:19369"/>
        <dbReference type="Rhea" id="RHEA-COMP:9745"/>
        <dbReference type="Rhea" id="RHEA-COMP:11600"/>
        <dbReference type="ChEBI" id="CHEBI:15378"/>
        <dbReference type="ChEBI" id="CHEBI:16367"/>
        <dbReference type="ChEBI" id="CHEBI:29979"/>
        <dbReference type="ChEBI" id="CHEBI:57856"/>
        <dbReference type="ChEBI" id="CHEBI:59789"/>
        <dbReference type="EC" id="2.1.1.85"/>
    </reaction>
</comment>
<dbReference type="InterPro" id="IPR044428">
    <property type="entry name" value="SETD3_SET"/>
</dbReference>
<dbReference type="Gene3D" id="3.90.1410.10">
    <property type="entry name" value="set domain protein methyltransferase, domain 1"/>
    <property type="match status" value="1"/>
</dbReference>
<dbReference type="SUPFAM" id="SSF82199">
    <property type="entry name" value="SET domain"/>
    <property type="match status" value="1"/>
</dbReference>
<reference evidence="6" key="1">
    <citation type="submission" date="2019-05" db="EMBL/GenBank/DDBJ databases">
        <title>Annotation for the trematode Paragonimus heterotremus.</title>
        <authorList>
            <person name="Choi Y.-J."/>
        </authorList>
    </citation>
    <scope>NUCLEOTIDE SEQUENCE</scope>
    <source>
        <strain evidence="6">LC</strain>
    </source>
</reference>
<evidence type="ECO:0000256" key="4">
    <source>
        <dbReference type="PROSITE-ProRule" id="PRU00898"/>
    </source>
</evidence>
<feature type="domain" description="SET" evidence="5">
    <location>
        <begin position="219"/>
        <end position="302"/>
    </location>
</feature>
<accession>A0A8J4TEH2</accession>
<evidence type="ECO:0000313" key="6">
    <source>
        <dbReference type="EMBL" id="KAF5398459.1"/>
    </source>
</evidence>
<dbReference type="GO" id="GO:0016279">
    <property type="term" value="F:protein-lysine N-methyltransferase activity"/>
    <property type="evidence" value="ECO:0007669"/>
    <property type="project" value="TreeGrafter"/>
</dbReference>
<dbReference type="Proteomes" id="UP000748531">
    <property type="component" value="Unassembled WGS sequence"/>
</dbReference>
<dbReference type="PROSITE" id="PS50280">
    <property type="entry name" value="SET"/>
    <property type="match status" value="1"/>
</dbReference>
<dbReference type="GO" id="GO:0032259">
    <property type="term" value="P:methylation"/>
    <property type="evidence" value="ECO:0007669"/>
    <property type="project" value="UniProtKB-KW"/>
</dbReference>
<comment type="caution">
    <text evidence="6">The sequence shown here is derived from an EMBL/GenBank/DDBJ whole genome shotgun (WGS) entry which is preliminary data.</text>
</comment>
<keyword evidence="2 4" id="KW-0808">Transferase</keyword>
<dbReference type="EMBL" id="LUCH01004977">
    <property type="protein sequence ID" value="KAF5398459.1"/>
    <property type="molecule type" value="Genomic_DNA"/>
</dbReference>
<proteinExistence type="inferred from homology"/>
<dbReference type="PANTHER" id="PTHR13271">
    <property type="entry name" value="UNCHARACTERIZED PUTATIVE METHYLTRANSFERASE"/>
    <property type="match status" value="1"/>
</dbReference>
<dbReference type="GO" id="GO:0018064">
    <property type="term" value="F:protein-L-histidine N-tele-methyltransferase activity"/>
    <property type="evidence" value="ECO:0007669"/>
    <property type="project" value="UniProtKB-EC"/>
</dbReference>
<dbReference type="OrthoDB" id="441812at2759"/>
<dbReference type="Pfam" id="PF00856">
    <property type="entry name" value="SET"/>
    <property type="match status" value="1"/>
</dbReference>
<organism evidence="6 7">
    <name type="scientific">Paragonimus heterotremus</name>
    <dbReference type="NCBI Taxonomy" id="100268"/>
    <lineage>
        <taxon>Eukaryota</taxon>
        <taxon>Metazoa</taxon>
        <taxon>Spiralia</taxon>
        <taxon>Lophotrochozoa</taxon>
        <taxon>Platyhelminthes</taxon>
        <taxon>Trematoda</taxon>
        <taxon>Digenea</taxon>
        <taxon>Plagiorchiida</taxon>
        <taxon>Troglotremata</taxon>
        <taxon>Troglotrematidae</taxon>
        <taxon>Paragonimus</taxon>
    </lineage>
</organism>
<dbReference type="InterPro" id="IPR001214">
    <property type="entry name" value="SET_dom"/>
</dbReference>
<dbReference type="InterPro" id="IPR050600">
    <property type="entry name" value="SETD3_SETD6_MTase"/>
</dbReference>
<evidence type="ECO:0000256" key="2">
    <source>
        <dbReference type="ARBA" id="ARBA00022679"/>
    </source>
</evidence>
<gene>
    <name evidence="6" type="ORF">PHET_07932</name>
</gene>
<keyword evidence="7" id="KW-1185">Reference proteome</keyword>
<evidence type="ECO:0000259" key="5">
    <source>
        <dbReference type="PROSITE" id="PS50280"/>
    </source>
</evidence>
<dbReference type="PANTHER" id="PTHR13271:SF47">
    <property type="entry name" value="ACTIN-HISTIDINE N-METHYLTRANSFERASE"/>
    <property type="match status" value="1"/>
</dbReference>
<evidence type="ECO:0000313" key="7">
    <source>
        <dbReference type="Proteomes" id="UP000748531"/>
    </source>
</evidence>
<sequence>MTTLLTSGLTMPNEFPRRQPNKQFAFPKHVQNKSCTISRQLMKSLCFVLIYSSSPACIESKVTLTNAYEIFNILYSLTQELIELQQNSYTVVRKKWSRISSGVTHRSTCVLRISKDVMLDVSTGSSPEFRSFISQDPIASSMENVALSLRLLNELVLWSNSNYYRYIRSLPISYQTFMDMTPDDLKHLRGSTVLETLVCNFLFICRQYAYFFNRFQDKTGLQITRSFCFEDYRWAVSSVMSRNNLIPKGDEGAKKMCMIPIWDMINHKTGRVTTDFNPESGELIFYAMESTKPGDQIFMDYGARTSAEFLLFSGFVPAHNPHNHVRVTFGKHHPLIHCLFTVYHKLVDHG</sequence>
<dbReference type="EC" id="2.1.1.85" evidence="4"/>
<comment type="similarity">
    <text evidence="4">Belongs to the class V-like SAM-binding methyltransferase superfamily. SETD3 actin-histidine methyltransferase family.</text>
</comment>
<keyword evidence="1 4" id="KW-0489">Methyltransferase</keyword>
<name>A0A8J4TEH2_9TREM</name>
<evidence type="ECO:0000256" key="1">
    <source>
        <dbReference type="ARBA" id="ARBA00022603"/>
    </source>
</evidence>
<protein>
    <recommendedName>
        <fullName evidence="4">protein-histidine N-methyltransferase</fullName>
        <ecNumber evidence="4">2.1.1.85</ecNumber>
    </recommendedName>
</protein>
<keyword evidence="3 4" id="KW-0949">S-adenosyl-L-methionine</keyword>
<dbReference type="InterPro" id="IPR046341">
    <property type="entry name" value="SET_dom_sf"/>
</dbReference>